<dbReference type="AlphaFoldDB" id="A0A9P4M962"/>
<evidence type="ECO:0000259" key="9">
    <source>
        <dbReference type="Pfam" id="PF07732"/>
    </source>
</evidence>
<dbReference type="PROSITE" id="PS00079">
    <property type="entry name" value="MULTICOPPER_OXIDASE1"/>
    <property type="match status" value="1"/>
</dbReference>
<dbReference type="InterPro" id="IPR008972">
    <property type="entry name" value="Cupredoxin"/>
</dbReference>
<sequence length="697" mass="78004">MHENARNEAEDVEAAQHLLNSSDDGDEETVVAASRDASPLKSTPKQLLLDDSFSRYKDSWFSLKFVVSLALLVIFSVLSFAAAYSAFSRHATKLATPTASESDTSNDGYLLDMNWDFDAPSQTREYSWTIRDQERNPDGVYRPMIIINEQFPGPLVEVNEGDTIVVHIDNQAVNSTSIHWHGMYQNGSNFMDGTVGVTQCPIAPGTQFTYKFKVDGQSGTYWYHAHHAAQSSDGVYGPLVVHSKDERKLQKIQYATDRIVMVSDHYYDLSGDLLYQYLQPDRENKEPIPGSALINGQGIRNCDDLPNRKCDNSTAGVEMPRLDLEAGQSHRLRFINTGAFAEFQVQLDEHEFAVTEADGTDLIPKFYHRLLILPAQRYSIVISTNHTDQESYWLRARMVTGCFKQGNKELSPEIRAVVRYTNSSTALDSPPPTPKSRDWPDIVELQCHDLNTTELEPVIPIPPPAKADQQLYFRSNFEIGAWRLSRGFFNTSSWRAPVTSPSLNRFVDGIRDHNISFVNPFGSINSHAFHTKTELVYQTKGIQTIDILISNFDDGAHPFHLHGHKFWILASGKGYPPNHVSNLNYGAASSFPSTGAVDAGTATGVNLKNPLYRDTATVNGFGWALLRFVADNAGVWAFHCHITWHAEAGLLMQFAVRTDEMEKWEVPQEMRDMCSKKNVTSGKGPDDSIWFGDFGGG</sequence>
<name>A0A9P4M962_9PEZI</name>
<protein>
    <submittedName>
        <fullName evidence="10">Multicopper oxidase, type 1</fullName>
    </submittedName>
</protein>
<feature type="domain" description="Plastocyanin-like" evidence="9">
    <location>
        <begin position="130"/>
        <end position="245"/>
    </location>
</feature>
<dbReference type="PROSITE" id="PS00080">
    <property type="entry name" value="MULTICOPPER_OXIDASE2"/>
    <property type="match status" value="1"/>
</dbReference>
<evidence type="ECO:0000256" key="3">
    <source>
        <dbReference type="ARBA" id="ARBA00023002"/>
    </source>
</evidence>
<evidence type="ECO:0000313" key="11">
    <source>
        <dbReference type="Proteomes" id="UP000799772"/>
    </source>
</evidence>
<dbReference type="Pfam" id="PF00394">
    <property type="entry name" value="Cu-oxidase"/>
    <property type="match status" value="1"/>
</dbReference>
<dbReference type="GO" id="GO:0016491">
    <property type="term" value="F:oxidoreductase activity"/>
    <property type="evidence" value="ECO:0007669"/>
    <property type="project" value="UniProtKB-KW"/>
</dbReference>
<comment type="caution">
    <text evidence="10">The sequence shown here is derived from an EMBL/GenBank/DDBJ whole genome shotgun (WGS) entry which is preliminary data.</text>
</comment>
<dbReference type="Gene3D" id="2.60.40.420">
    <property type="entry name" value="Cupredoxins - blue copper proteins"/>
    <property type="match status" value="3"/>
</dbReference>
<dbReference type="CDD" id="cd13857">
    <property type="entry name" value="CuRO_1_Diphenol_Ox"/>
    <property type="match status" value="1"/>
</dbReference>
<dbReference type="InterPro" id="IPR001117">
    <property type="entry name" value="Cu-oxidase_2nd"/>
</dbReference>
<gene>
    <name evidence="10" type="ORF">NA57DRAFT_31969</name>
</gene>
<dbReference type="InterPro" id="IPR011707">
    <property type="entry name" value="Cu-oxidase-like_N"/>
</dbReference>
<dbReference type="SUPFAM" id="SSF49503">
    <property type="entry name" value="Cupredoxins"/>
    <property type="match status" value="3"/>
</dbReference>
<evidence type="ECO:0000313" key="10">
    <source>
        <dbReference type="EMBL" id="KAF2102433.1"/>
    </source>
</evidence>
<evidence type="ECO:0000256" key="2">
    <source>
        <dbReference type="ARBA" id="ARBA00022723"/>
    </source>
</evidence>
<evidence type="ECO:0000256" key="6">
    <source>
        <dbReference type="SAM" id="Phobius"/>
    </source>
</evidence>
<dbReference type="PANTHER" id="PTHR11709:SF414">
    <property type="entry name" value="ADR239WP"/>
    <property type="match status" value="1"/>
</dbReference>
<keyword evidence="6" id="KW-1133">Transmembrane helix</keyword>
<keyword evidence="3" id="KW-0560">Oxidoreductase</keyword>
<comment type="similarity">
    <text evidence="1">Belongs to the multicopper oxidase family.</text>
</comment>
<dbReference type="Pfam" id="PF07731">
    <property type="entry name" value="Cu-oxidase_2"/>
    <property type="match status" value="1"/>
</dbReference>
<feature type="region of interest" description="Disordered" evidence="5">
    <location>
        <begin position="1"/>
        <end position="37"/>
    </location>
</feature>
<dbReference type="EMBL" id="ML978122">
    <property type="protein sequence ID" value="KAF2102433.1"/>
    <property type="molecule type" value="Genomic_DNA"/>
</dbReference>
<keyword evidence="6" id="KW-0472">Membrane</keyword>
<dbReference type="InterPro" id="IPR033138">
    <property type="entry name" value="Cu_oxidase_CS"/>
</dbReference>
<evidence type="ECO:0000256" key="5">
    <source>
        <dbReference type="SAM" id="MobiDB-lite"/>
    </source>
</evidence>
<feature type="domain" description="Plastocyanin-like" evidence="7">
    <location>
        <begin position="258"/>
        <end position="422"/>
    </location>
</feature>
<proteinExistence type="inferred from homology"/>
<dbReference type="InterPro" id="IPR011706">
    <property type="entry name" value="Cu-oxidase_C"/>
</dbReference>
<keyword evidence="4" id="KW-0186">Copper</keyword>
<dbReference type="GO" id="GO:0005507">
    <property type="term" value="F:copper ion binding"/>
    <property type="evidence" value="ECO:0007669"/>
    <property type="project" value="InterPro"/>
</dbReference>
<dbReference type="InterPro" id="IPR002355">
    <property type="entry name" value="Cu_oxidase_Cu_BS"/>
</dbReference>
<keyword evidence="6" id="KW-0812">Transmembrane</keyword>
<keyword evidence="11" id="KW-1185">Reference proteome</keyword>
<dbReference type="OrthoDB" id="2121828at2759"/>
<evidence type="ECO:0000259" key="8">
    <source>
        <dbReference type="Pfam" id="PF07731"/>
    </source>
</evidence>
<dbReference type="CDD" id="cd13910">
    <property type="entry name" value="CuRO_3_MCO_like_4"/>
    <property type="match status" value="1"/>
</dbReference>
<keyword evidence="2" id="KW-0479">Metal-binding</keyword>
<dbReference type="InterPro" id="IPR045087">
    <property type="entry name" value="Cu-oxidase_fam"/>
</dbReference>
<dbReference type="Pfam" id="PF07732">
    <property type="entry name" value="Cu-oxidase_3"/>
    <property type="match status" value="1"/>
</dbReference>
<dbReference type="PANTHER" id="PTHR11709">
    <property type="entry name" value="MULTI-COPPER OXIDASE"/>
    <property type="match status" value="1"/>
</dbReference>
<dbReference type="Proteomes" id="UP000799772">
    <property type="component" value="Unassembled WGS sequence"/>
</dbReference>
<reference evidence="10" key="1">
    <citation type="journal article" date="2020" name="Stud. Mycol.">
        <title>101 Dothideomycetes genomes: a test case for predicting lifestyles and emergence of pathogens.</title>
        <authorList>
            <person name="Haridas S."/>
            <person name="Albert R."/>
            <person name="Binder M."/>
            <person name="Bloem J."/>
            <person name="Labutti K."/>
            <person name="Salamov A."/>
            <person name="Andreopoulos B."/>
            <person name="Baker S."/>
            <person name="Barry K."/>
            <person name="Bills G."/>
            <person name="Bluhm B."/>
            <person name="Cannon C."/>
            <person name="Castanera R."/>
            <person name="Culley D."/>
            <person name="Daum C."/>
            <person name="Ezra D."/>
            <person name="Gonzalez J."/>
            <person name="Henrissat B."/>
            <person name="Kuo A."/>
            <person name="Liang C."/>
            <person name="Lipzen A."/>
            <person name="Lutzoni F."/>
            <person name="Magnuson J."/>
            <person name="Mondo S."/>
            <person name="Nolan M."/>
            <person name="Ohm R."/>
            <person name="Pangilinan J."/>
            <person name="Park H.-J."/>
            <person name="Ramirez L."/>
            <person name="Alfaro M."/>
            <person name="Sun H."/>
            <person name="Tritt A."/>
            <person name="Yoshinaga Y."/>
            <person name="Zwiers L.-H."/>
            <person name="Turgeon B."/>
            <person name="Goodwin S."/>
            <person name="Spatafora J."/>
            <person name="Crous P."/>
            <person name="Grigoriev I."/>
        </authorList>
    </citation>
    <scope>NUCLEOTIDE SEQUENCE</scope>
    <source>
        <strain evidence="10">CBS 133067</strain>
    </source>
</reference>
<evidence type="ECO:0000256" key="1">
    <source>
        <dbReference type="ARBA" id="ARBA00010609"/>
    </source>
</evidence>
<feature type="transmembrane region" description="Helical" evidence="6">
    <location>
        <begin position="65"/>
        <end position="87"/>
    </location>
</feature>
<organism evidence="10 11">
    <name type="scientific">Rhizodiscina lignyota</name>
    <dbReference type="NCBI Taxonomy" id="1504668"/>
    <lineage>
        <taxon>Eukaryota</taxon>
        <taxon>Fungi</taxon>
        <taxon>Dikarya</taxon>
        <taxon>Ascomycota</taxon>
        <taxon>Pezizomycotina</taxon>
        <taxon>Dothideomycetes</taxon>
        <taxon>Pleosporomycetidae</taxon>
        <taxon>Aulographales</taxon>
        <taxon>Rhizodiscinaceae</taxon>
        <taxon>Rhizodiscina</taxon>
    </lineage>
</organism>
<evidence type="ECO:0000259" key="7">
    <source>
        <dbReference type="Pfam" id="PF00394"/>
    </source>
</evidence>
<accession>A0A9P4M962</accession>
<feature type="domain" description="Plastocyanin-like" evidence="8">
    <location>
        <begin position="498"/>
        <end position="659"/>
    </location>
</feature>
<evidence type="ECO:0000256" key="4">
    <source>
        <dbReference type="ARBA" id="ARBA00023008"/>
    </source>
</evidence>